<keyword evidence="2" id="KW-1185">Reference proteome</keyword>
<evidence type="ECO:0000313" key="1">
    <source>
        <dbReference type="EMBL" id="PIL39955.1"/>
    </source>
</evidence>
<reference evidence="1 2" key="1">
    <citation type="submission" date="2017-10" db="EMBL/GenBank/DDBJ databases">
        <title>Massilia psychrophilum sp. nov., a novel purple-pigmented bacterium isolated from Tianshan glacier, Xinjiang Municipality, China.</title>
        <authorList>
            <person name="Wang H."/>
        </authorList>
    </citation>
    <scope>NUCLEOTIDE SEQUENCE [LARGE SCALE GENOMIC DNA]</scope>
    <source>
        <strain evidence="1 2">JCM 30813</strain>
    </source>
</reference>
<proteinExistence type="predicted"/>
<organism evidence="1 2">
    <name type="scientific">Massilia psychrophila</name>
    <dbReference type="NCBI Taxonomy" id="1603353"/>
    <lineage>
        <taxon>Bacteria</taxon>
        <taxon>Pseudomonadati</taxon>
        <taxon>Pseudomonadota</taxon>
        <taxon>Betaproteobacteria</taxon>
        <taxon>Burkholderiales</taxon>
        <taxon>Oxalobacteraceae</taxon>
        <taxon>Telluria group</taxon>
        <taxon>Massilia</taxon>
    </lineage>
</organism>
<name>A0A2G8T1M6_9BURK</name>
<evidence type="ECO:0008006" key="3">
    <source>
        <dbReference type="Google" id="ProtNLM"/>
    </source>
</evidence>
<gene>
    <name evidence="1" type="ORF">CR103_09520</name>
</gene>
<dbReference type="InterPro" id="IPR029044">
    <property type="entry name" value="Nucleotide-diphossugar_trans"/>
</dbReference>
<sequence length="257" mass="29017">MELLALDQAPQLHDKIFERNPAVDERRITRIQSNTRIPLSLARNRLLANISGEGYVVFCDDDASYPNDFLTSMRDEFACCGEWDIAVFRLLNTGETTPYGNRKYPSHSRPMRGHELINLAISLNLVMKLSCISNVGGFNEALGVGSSGLCGEETELVLKALDNGAKAVYVHAPYAYHPRQELVEMNELKLFNYSRGYRDMLLGFKGSLQLCLTVRLHLYMAVAKSAVAYVIRKNERRGRLIKLKGLLGLRFTRSRDD</sequence>
<dbReference type="Gene3D" id="3.90.550.10">
    <property type="entry name" value="Spore Coat Polysaccharide Biosynthesis Protein SpsA, Chain A"/>
    <property type="match status" value="1"/>
</dbReference>
<dbReference type="EMBL" id="PDOB01000012">
    <property type="protein sequence ID" value="PIL39955.1"/>
    <property type="molecule type" value="Genomic_DNA"/>
</dbReference>
<protein>
    <recommendedName>
        <fullName evidence="3">Glycosyltransferase 2-like domain-containing protein</fullName>
    </recommendedName>
</protein>
<accession>A0A2G8T1M6</accession>
<comment type="caution">
    <text evidence="1">The sequence shown here is derived from an EMBL/GenBank/DDBJ whole genome shotgun (WGS) entry which is preliminary data.</text>
</comment>
<evidence type="ECO:0000313" key="2">
    <source>
        <dbReference type="Proteomes" id="UP000228593"/>
    </source>
</evidence>
<dbReference type="Proteomes" id="UP000228593">
    <property type="component" value="Unassembled WGS sequence"/>
</dbReference>
<dbReference type="AlphaFoldDB" id="A0A2G8T1M6"/>
<dbReference type="SUPFAM" id="SSF53448">
    <property type="entry name" value="Nucleotide-diphospho-sugar transferases"/>
    <property type="match status" value="1"/>
</dbReference>